<accession>A0A9W9SYS6</accession>
<dbReference type="AlphaFoldDB" id="A0A9W9SYS6"/>
<keyword evidence="2" id="KW-1185">Reference proteome</keyword>
<evidence type="ECO:0000313" key="2">
    <source>
        <dbReference type="Proteomes" id="UP001150942"/>
    </source>
</evidence>
<comment type="caution">
    <text evidence="1">The sequence shown here is derived from an EMBL/GenBank/DDBJ whole genome shotgun (WGS) entry which is preliminary data.</text>
</comment>
<reference evidence="1" key="1">
    <citation type="submission" date="2022-11" db="EMBL/GenBank/DDBJ databases">
        <authorList>
            <person name="Petersen C."/>
        </authorList>
    </citation>
    <scope>NUCLEOTIDE SEQUENCE</scope>
    <source>
        <strain evidence="1">IBT 20477</strain>
    </source>
</reference>
<dbReference type="Proteomes" id="UP001150942">
    <property type="component" value="Unassembled WGS sequence"/>
</dbReference>
<gene>
    <name evidence="1" type="ORF">N7449_005153</name>
</gene>
<dbReference type="OrthoDB" id="5986190at2759"/>
<organism evidence="1 2">
    <name type="scientific">Penicillium cf. viridicatum</name>
    <dbReference type="NCBI Taxonomy" id="2972119"/>
    <lineage>
        <taxon>Eukaryota</taxon>
        <taxon>Fungi</taxon>
        <taxon>Dikarya</taxon>
        <taxon>Ascomycota</taxon>
        <taxon>Pezizomycotina</taxon>
        <taxon>Eurotiomycetes</taxon>
        <taxon>Eurotiomycetidae</taxon>
        <taxon>Eurotiales</taxon>
        <taxon>Aspergillaceae</taxon>
        <taxon>Penicillium</taxon>
    </lineage>
</organism>
<evidence type="ECO:0008006" key="3">
    <source>
        <dbReference type="Google" id="ProtNLM"/>
    </source>
</evidence>
<reference evidence="1" key="2">
    <citation type="journal article" date="2023" name="IMA Fungus">
        <title>Comparative genomic study of the Penicillium genus elucidates a diverse pangenome and 15 lateral gene transfer events.</title>
        <authorList>
            <person name="Petersen C."/>
            <person name="Sorensen T."/>
            <person name="Nielsen M.R."/>
            <person name="Sondergaard T.E."/>
            <person name="Sorensen J.L."/>
            <person name="Fitzpatrick D.A."/>
            <person name="Frisvad J.C."/>
            <person name="Nielsen K.L."/>
        </authorList>
    </citation>
    <scope>NUCLEOTIDE SEQUENCE</scope>
    <source>
        <strain evidence="1">IBT 20477</strain>
    </source>
</reference>
<dbReference type="Gene3D" id="3.40.50.300">
    <property type="entry name" value="P-loop containing nucleotide triphosphate hydrolases"/>
    <property type="match status" value="1"/>
</dbReference>
<protein>
    <recommendedName>
        <fullName evidence="3">NB-ARC domain-containing protein</fullName>
    </recommendedName>
</protein>
<name>A0A9W9SYS6_9EURO</name>
<evidence type="ECO:0000313" key="1">
    <source>
        <dbReference type="EMBL" id="KAJ5203074.1"/>
    </source>
</evidence>
<dbReference type="InterPro" id="IPR027417">
    <property type="entry name" value="P-loop_NTPase"/>
</dbReference>
<dbReference type="EMBL" id="JAPQKQ010000003">
    <property type="protein sequence ID" value="KAJ5203074.1"/>
    <property type="molecule type" value="Genomic_DNA"/>
</dbReference>
<proteinExistence type="predicted"/>
<sequence>MKELLIGNARRRTAVVYRLGGIGKTQLAVAYIKGHRSDYSAAIWINWILRYHPSIAYIVGALQSRDLDEIVKAVKRWLDEPMNDR</sequence>